<evidence type="ECO:0000256" key="1">
    <source>
        <dbReference type="ARBA" id="ARBA00022737"/>
    </source>
</evidence>
<dbReference type="InterPro" id="IPR035914">
    <property type="entry name" value="Sperma_CUB_dom_sf"/>
</dbReference>
<accession>A0A0B6YG92</accession>
<dbReference type="CDD" id="cd00041">
    <property type="entry name" value="CUB"/>
    <property type="match status" value="1"/>
</dbReference>
<proteinExistence type="predicted"/>
<sequence length="124" mass="14160">VLCGANLTASDAEQHFVSHTQYGIFDYEGQQNCQWIIKADKGRFIQLKFTYFELESRKDCDYDVVIVYDVLYDTDTVTGRFCGLEIPDEILSSSEFLRVVFQSDDTINRKGFSATYQLVPSATV</sequence>
<dbReference type="FunFam" id="2.60.120.290:FF:000005">
    <property type="entry name" value="Procollagen C-endopeptidase enhancer 1"/>
    <property type="match status" value="1"/>
</dbReference>
<protein>
    <recommendedName>
        <fullName evidence="4">CUB domain-containing protein</fullName>
    </recommendedName>
</protein>
<dbReference type="InterPro" id="IPR000859">
    <property type="entry name" value="CUB_dom"/>
</dbReference>
<gene>
    <name evidence="5" type="primary">ORF23004</name>
</gene>
<dbReference type="PROSITE" id="PS01180">
    <property type="entry name" value="CUB"/>
    <property type="match status" value="1"/>
</dbReference>
<reference evidence="5" key="1">
    <citation type="submission" date="2014-12" db="EMBL/GenBank/DDBJ databases">
        <title>Insight into the proteome of Arion vulgaris.</title>
        <authorList>
            <person name="Aradska J."/>
            <person name="Bulat T."/>
            <person name="Smidak R."/>
            <person name="Sarate P."/>
            <person name="Gangsoo J."/>
            <person name="Sialana F."/>
            <person name="Bilban M."/>
            <person name="Lubec G."/>
        </authorList>
    </citation>
    <scope>NUCLEOTIDE SEQUENCE</scope>
    <source>
        <tissue evidence="5">Skin</tissue>
    </source>
</reference>
<feature type="non-terminal residue" evidence="5">
    <location>
        <position position="1"/>
    </location>
</feature>
<evidence type="ECO:0000259" key="4">
    <source>
        <dbReference type="PROSITE" id="PS01180"/>
    </source>
</evidence>
<dbReference type="Gene3D" id="2.60.120.290">
    <property type="entry name" value="Spermadhesin, CUB domain"/>
    <property type="match status" value="1"/>
</dbReference>
<keyword evidence="1" id="KW-0677">Repeat</keyword>
<comment type="caution">
    <text evidence="3">Lacks conserved residue(s) required for the propagation of feature annotation.</text>
</comment>
<evidence type="ECO:0000256" key="3">
    <source>
        <dbReference type="PROSITE-ProRule" id="PRU00059"/>
    </source>
</evidence>
<keyword evidence="2" id="KW-1015">Disulfide bond</keyword>
<evidence type="ECO:0000313" key="5">
    <source>
        <dbReference type="EMBL" id="CEK54515.1"/>
    </source>
</evidence>
<dbReference type="Pfam" id="PF00431">
    <property type="entry name" value="CUB"/>
    <property type="match status" value="1"/>
</dbReference>
<dbReference type="AlphaFoldDB" id="A0A0B6YG92"/>
<feature type="domain" description="CUB" evidence="4">
    <location>
        <begin position="3"/>
        <end position="119"/>
    </location>
</feature>
<evidence type="ECO:0000256" key="2">
    <source>
        <dbReference type="ARBA" id="ARBA00023157"/>
    </source>
</evidence>
<organism evidence="5">
    <name type="scientific">Arion vulgaris</name>
    <dbReference type="NCBI Taxonomy" id="1028688"/>
    <lineage>
        <taxon>Eukaryota</taxon>
        <taxon>Metazoa</taxon>
        <taxon>Spiralia</taxon>
        <taxon>Lophotrochozoa</taxon>
        <taxon>Mollusca</taxon>
        <taxon>Gastropoda</taxon>
        <taxon>Heterobranchia</taxon>
        <taxon>Euthyneura</taxon>
        <taxon>Panpulmonata</taxon>
        <taxon>Eupulmonata</taxon>
        <taxon>Stylommatophora</taxon>
        <taxon>Helicina</taxon>
        <taxon>Arionoidea</taxon>
        <taxon>Arionidae</taxon>
        <taxon>Arion</taxon>
    </lineage>
</organism>
<dbReference type="SUPFAM" id="SSF49854">
    <property type="entry name" value="Spermadhesin, CUB domain"/>
    <property type="match status" value="1"/>
</dbReference>
<dbReference type="SMART" id="SM00042">
    <property type="entry name" value="CUB"/>
    <property type="match status" value="1"/>
</dbReference>
<name>A0A0B6YG92_9EUPU</name>
<dbReference type="PANTHER" id="PTHR24251">
    <property type="entry name" value="OVOCHYMASE-RELATED"/>
    <property type="match status" value="1"/>
</dbReference>
<dbReference type="EMBL" id="HACG01007650">
    <property type="protein sequence ID" value="CEK54515.1"/>
    <property type="molecule type" value="Transcribed_RNA"/>
</dbReference>